<reference evidence="1 2" key="1">
    <citation type="journal article" date="2010" name="PLoS Genet.">
        <title>Analysis of the Legionella longbeachae genome and transcriptome uncovers unique strategies to cause Legionnaires' disease.</title>
        <authorList>
            <person name="Cazalet C."/>
            <person name="Gomez-Valero L."/>
            <person name="Rusniok C."/>
            <person name="Lomma M."/>
            <person name="Dervins-Ravault D."/>
            <person name="Newton H."/>
            <person name="Sansom F."/>
            <person name="Jarraud S."/>
            <person name="Zidane N."/>
            <person name="Ma L."/>
            <person name="Bouchier C."/>
            <person name="Etienne J."/>
            <person name="Hartland E."/>
            <person name="Buchrieser C."/>
        </authorList>
    </citation>
    <scope>NUCLEOTIDE SEQUENCE [LARGE SCALE GENOMIC DNA]</scope>
    <source>
        <strain evidence="1 2">NSW150</strain>
    </source>
</reference>
<dbReference type="STRING" id="661367.LLO_4076"/>
<dbReference type="HOGENOM" id="CLU_2316814_0_0_6"/>
<gene>
    <name evidence="1" type="ordered locus">LLO_4076</name>
</gene>
<evidence type="ECO:0000313" key="2">
    <source>
        <dbReference type="Proteomes" id="UP000001060"/>
    </source>
</evidence>
<accession>D3HL86</accession>
<dbReference type="Proteomes" id="UP000001060">
    <property type="component" value="Chromosome"/>
</dbReference>
<organism evidence="1 2">
    <name type="scientific">Legionella longbeachae serogroup 1 (strain NSW150)</name>
    <dbReference type="NCBI Taxonomy" id="661367"/>
    <lineage>
        <taxon>Bacteria</taxon>
        <taxon>Pseudomonadati</taxon>
        <taxon>Pseudomonadota</taxon>
        <taxon>Gammaproteobacteria</taxon>
        <taxon>Legionellales</taxon>
        <taxon>Legionellaceae</taxon>
        <taxon>Legionella</taxon>
    </lineage>
</organism>
<dbReference type="EMBL" id="FN650140">
    <property type="protein sequence ID" value="CBJ13205.1"/>
    <property type="molecule type" value="Genomic_DNA"/>
</dbReference>
<dbReference type="KEGG" id="llo:LLO_4076"/>
<keyword evidence="2" id="KW-1185">Reference proteome</keyword>
<sequence>MTHRISAKARMMRLAKDEKSVGCKAFIDELASQAKQCVMEDKIQINPSNLVGAFRELISQIGIKTKDLIQQVKNAHHPYERLPEAVPLPLLCSGRAIGE</sequence>
<proteinExistence type="predicted"/>
<dbReference type="AlphaFoldDB" id="D3HL86"/>
<protein>
    <submittedName>
        <fullName evidence="1">Uncharacterized protein</fullName>
    </submittedName>
</protein>
<name>D3HL86_LEGLN</name>
<evidence type="ECO:0000313" key="1">
    <source>
        <dbReference type="EMBL" id="CBJ13205.1"/>
    </source>
</evidence>